<dbReference type="Proteomes" id="UP001317742">
    <property type="component" value="Chromosome"/>
</dbReference>
<evidence type="ECO:0000313" key="2">
    <source>
        <dbReference type="Proteomes" id="UP001317742"/>
    </source>
</evidence>
<dbReference type="EMBL" id="AP026709">
    <property type="protein sequence ID" value="BDQ36671.1"/>
    <property type="molecule type" value="Genomic_DNA"/>
</dbReference>
<organism evidence="1 2">
    <name type="scientific">Pseudodesulfovibrio nedwellii</name>
    <dbReference type="NCBI Taxonomy" id="2973072"/>
    <lineage>
        <taxon>Bacteria</taxon>
        <taxon>Pseudomonadati</taxon>
        <taxon>Thermodesulfobacteriota</taxon>
        <taxon>Desulfovibrionia</taxon>
        <taxon>Desulfovibrionales</taxon>
        <taxon>Desulfovibrionaceae</taxon>
    </lineage>
</organism>
<accession>A0ABN6S0E8</accession>
<protein>
    <submittedName>
        <fullName evidence="1">Uncharacterized protein</fullName>
    </submittedName>
</protein>
<proteinExistence type="predicted"/>
<evidence type="ECO:0000313" key="1">
    <source>
        <dbReference type="EMBL" id="BDQ36671.1"/>
    </source>
</evidence>
<sequence length="56" mass="6222">MDVTVFSFCDKRKQGQAQALTLSLATFHVMKTILIKEEAQCAIFELSAKNGRAFGK</sequence>
<name>A0ABN6S0E8_9BACT</name>
<keyword evidence="2" id="KW-1185">Reference proteome</keyword>
<reference evidence="1 2" key="1">
    <citation type="submission" date="2022-08" db="EMBL/GenBank/DDBJ databases">
        <title>Genome Sequence of the sulphate-reducing bacterium, Pseudodesulfovibrio sp. SYK.</title>
        <authorList>
            <person name="Kondo R."/>
            <person name="Kataoka T."/>
        </authorList>
    </citation>
    <scope>NUCLEOTIDE SEQUENCE [LARGE SCALE GENOMIC DNA]</scope>
    <source>
        <strain evidence="1 2">SYK</strain>
    </source>
</reference>
<gene>
    <name evidence="1" type="ORF">SYK_10310</name>
</gene>